<dbReference type="RefSeq" id="WP_106742069.1">
    <property type="nucleotide sequence ID" value="NZ_CP027657.1"/>
</dbReference>
<dbReference type="GO" id="GO:0008726">
    <property type="term" value="F:alkanesulfonate monooxygenase activity"/>
    <property type="evidence" value="ECO:0007669"/>
    <property type="project" value="TreeGrafter"/>
</dbReference>
<proteinExistence type="predicted"/>
<feature type="domain" description="Luciferase-like" evidence="5">
    <location>
        <begin position="10"/>
        <end position="322"/>
    </location>
</feature>
<evidence type="ECO:0000259" key="5">
    <source>
        <dbReference type="Pfam" id="PF00296"/>
    </source>
</evidence>
<dbReference type="PANTHER" id="PTHR42847">
    <property type="entry name" value="ALKANESULFONATE MONOOXYGENASE"/>
    <property type="match status" value="1"/>
</dbReference>
<dbReference type="OrthoDB" id="9814695at2"/>
<keyword evidence="1" id="KW-0285">Flavoprotein</keyword>
<evidence type="ECO:0000313" key="7">
    <source>
        <dbReference type="Proteomes" id="UP000238327"/>
    </source>
</evidence>
<evidence type="ECO:0000256" key="1">
    <source>
        <dbReference type="ARBA" id="ARBA00022630"/>
    </source>
</evidence>
<reference evidence="6 7" key="1">
    <citation type="submission" date="2018-03" db="EMBL/GenBank/DDBJ databases">
        <title>Complete genome sequence and methylome analysis of Pseudomonas mendocina NEB 698.</title>
        <authorList>
            <person name="Morgan R.D."/>
        </authorList>
    </citation>
    <scope>NUCLEOTIDE SEQUENCE [LARGE SCALE GENOMIC DNA]</scope>
    <source>
        <strain evidence="6 7">NEB698</strain>
    </source>
</reference>
<dbReference type="SUPFAM" id="SSF51679">
    <property type="entry name" value="Bacterial luciferase-like"/>
    <property type="match status" value="1"/>
</dbReference>
<dbReference type="AlphaFoldDB" id="A0A2R3QVZ2"/>
<dbReference type="Gene3D" id="3.20.20.30">
    <property type="entry name" value="Luciferase-like domain"/>
    <property type="match status" value="1"/>
</dbReference>
<protein>
    <submittedName>
        <fullName evidence="6">Alkanesulfonate monooxygenase</fullName>
    </submittedName>
</protein>
<dbReference type="Proteomes" id="UP000238327">
    <property type="component" value="Chromosome"/>
</dbReference>
<accession>A0A2R3QVZ2</accession>
<dbReference type="InterPro" id="IPR036661">
    <property type="entry name" value="Luciferase-like_sf"/>
</dbReference>
<dbReference type="CDD" id="cd01094">
    <property type="entry name" value="Alkanesulfonate_monoxygenase"/>
    <property type="match status" value="1"/>
</dbReference>
<evidence type="ECO:0000256" key="4">
    <source>
        <dbReference type="ARBA" id="ARBA00023033"/>
    </source>
</evidence>
<evidence type="ECO:0000256" key="2">
    <source>
        <dbReference type="ARBA" id="ARBA00022643"/>
    </source>
</evidence>
<gene>
    <name evidence="6" type="ORF">C7A17_25415</name>
</gene>
<organism evidence="6 7">
    <name type="scientific">Ectopseudomonas mendocina</name>
    <name type="common">Pseudomonas mendocina</name>
    <dbReference type="NCBI Taxonomy" id="300"/>
    <lineage>
        <taxon>Bacteria</taxon>
        <taxon>Pseudomonadati</taxon>
        <taxon>Pseudomonadota</taxon>
        <taxon>Gammaproteobacteria</taxon>
        <taxon>Pseudomonadales</taxon>
        <taxon>Pseudomonadaceae</taxon>
        <taxon>Ectopseudomonas</taxon>
    </lineage>
</organism>
<keyword evidence="3" id="KW-0560">Oxidoreductase</keyword>
<evidence type="ECO:0000256" key="3">
    <source>
        <dbReference type="ARBA" id="ARBA00023002"/>
    </source>
</evidence>
<keyword evidence="2" id="KW-0288">FMN</keyword>
<name>A0A2R3QVZ2_ECTME</name>
<dbReference type="InterPro" id="IPR050172">
    <property type="entry name" value="SsuD_RutA_monooxygenase"/>
</dbReference>
<sequence length="360" mass="39781">MSIQFIGMIGHRLSSEVIAPQGPVFDKNFIVRSAQAHEEAGFDRLLVGHWSDQPDGFLVTALAGLSTSRINFLLAHRPGFVAPTLAARKLASLDHLLDGRLALHVISGGSDTEQRKDGDWLDHDQRYSRTDEFLRVIKQVWNSAEPFDHEGEHYRAEKAFSAIKPQQSKLPIYFGGSSPAAVKVAGEHADVYALWGESLEQTRETIEKVRAEAARHGREVKFSVSFRPIVAATEEAAWAKADDILQRARERLERSGAVLPNKPESVGAQRLRETVAKGDRVDKRLWTGIAKVVGGAHNSTALVGTPEQVADAFLDYYDLGITTFLIRGFDPVEDAIEYGRELLPLTRAKVAERQKQAAVA</sequence>
<dbReference type="GO" id="GO:0046306">
    <property type="term" value="P:alkanesulfonate catabolic process"/>
    <property type="evidence" value="ECO:0007669"/>
    <property type="project" value="TreeGrafter"/>
</dbReference>
<dbReference type="InterPro" id="IPR011251">
    <property type="entry name" value="Luciferase-like_dom"/>
</dbReference>
<dbReference type="PANTHER" id="PTHR42847:SF9">
    <property type="entry name" value="BLL6451 PROTEIN"/>
    <property type="match status" value="1"/>
</dbReference>
<dbReference type="EMBL" id="CP027657">
    <property type="protein sequence ID" value="AVO55945.1"/>
    <property type="molecule type" value="Genomic_DNA"/>
</dbReference>
<evidence type="ECO:0000313" key="6">
    <source>
        <dbReference type="EMBL" id="AVO55945.1"/>
    </source>
</evidence>
<dbReference type="Pfam" id="PF00296">
    <property type="entry name" value="Bac_luciferase"/>
    <property type="match status" value="1"/>
</dbReference>
<keyword evidence="4 6" id="KW-0503">Monooxygenase</keyword>